<reference evidence="3 5" key="1">
    <citation type="journal article" date="2008" name="Science">
        <title>The Physcomitrella genome reveals evolutionary insights into the conquest of land by plants.</title>
        <authorList>
            <person name="Rensing S."/>
            <person name="Lang D."/>
            <person name="Zimmer A."/>
            <person name="Terry A."/>
            <person name="Salamov A."/>
            <person name="Shapiro H."/>
            <person name="Nishiyama T."/>
            <person name="Perroud P.-F."/>
            <person name="Lindquist E."/>
            <person name="Kamisugi Y."/>
            <person name="Tanahashi T."/>
            <person name="Sakakibara K."/>
            <person name="Fujita T."/>
            <person name="Oishi K."/>
            <person name="Shin-I T."/>
            <person name="Kuroki Y."/>
            <person name="Toyoda A."/>
            <person name="Suzuki Y."/>
            <person name="Hashimoto A."/>
            <person name="Yamaguchi K."/>
            <person name="Sugano A."/>
            <person name="Kohara Y."/>
            <person name="Fujiyama A."/>
            <person name="Anterola A."/>
            <person name="Aoki S."/>
            <person name="Ashton N."/>
            <person name="Barbazuk W.B."/>
            <person name="Barker E."/>
            <person name="Bennetzen J."/>
            <person name="Bezanilla M."/>
            <person name="Blankenship R."/>
            <person name="Cho S.H."/>
            <person name="Dutcher S."/>
            <person name="Estelle M."/>
            <person name="Fawcett J.A."/>
            <person name="Gundlach H."/>
            <person name="Hanada K."/>
            <person name="Heyl A."/>
            <person name="Hicks K.A."/>
            <person name="Hugh J."/>
            <person name="Lohr M."/>
            <person name="Mayer K."/>
            <person name="Melkozernov A."/>
            <person name="Murata T."/>
            <person name="Nelson D."/>
            <person name="Pils B."/>
            <person name="Prigge M."/>
            <person name="Reiss B."/>
            <person name="Renner T."/>
            <person name="Rombauts S."/>
            <person name="Rushton P."/>
            <person name="Sanderfoot A."/>
            <person name="Schween G."/>
            <person name="Shiu S.-H."/>
            <person name="Stueber K."/>
            <person name="Theodoulou F.L."/>
            <person name="Tu H."/>
            <person name="Van de Peer Y."/>
            <person name="Verrier P.J."/>
            <person name="Waters E."/>
            <person name="Wood A."/>
            <person name="Yang L."/>
            <person name="Cove D."/>
            <person name="Cuming A."/>
            <person name="Hasebe M."/>
            <person name="Lucas S."/>
            <person name="Mishler D.B."/>
            <person name="Reski R."/>
            <person name="Grigoriev I."/>
            <person name="Quatrano R.S."/>
            <person name="Boore J.L."/>
        </authorList>
    </citation>
    <scope>NUCLEOTIDE SEQUENCE [LARGE SCALE GENOMIC DNA]</scope>
    <source>
        <strain evidence="4 5">cv. Gransden 2004</strain>
    </source>
</reference>
<evidence type="ECO:0000256" key="1">
    <source>
        <dbReference type="SAM" id="MobiDB-lite"/>
    </source>
</evidence>
<sequence>MKKEQRSRTIEEPRRHVVSHLAVQLHFAQSIARLLVQFVNDRSLSIDPASCFDECVAKMRSLPVRVSATRVTSFKEQLKQAHIALNKKVMKIPPVFTFSKPLPTPLLTWTFRREWRRLPQFASVEVSTESSVASTSVTSSLQSPPTSSHRWSSRGLKGLSTAPRGGAAMVDELCSIEDIKARKGHVIVRSLNLRHWSLFSAITAIAVRGLYWIDTLCQRTGEYLRTRERLKSWVEVVTYWAYVACLLCSWLSIASLLHYQVQRWEFRSMILAGPHEVSDGTFDPGGSFWYFLCPNTGQGCHLYLTTT</sequence>
<organism evidence="3">
    <name type="scientific">Physcomitrium patens</name>
    <name type="common">Spreading-leaved earth moss</name>
    <name type="synonym">Physcomitrella patens</name>
    <dbReference type="NCBI Taxonomy" id="3218"/>
    <lineage>
        <taxon>Eukaryota</taxon>
        <taxon>Viridiplantae</taxon>
        <taxon>Streptophyta</taxon>
        <taxon>Embryophyta</taxon>
        <taxon>Bryophyta</taxon>
        <taxon>Bryophytina</taxon>
        <taxon>Bryopsida</taxon>
        <taxon>Funariidae</taxon>
        <taxon>Funariales</taxon>
        <taxon>Funariaceae</taxon>
        <taxon>Physcomitrium</taxon>
    </lineage>
</organism>
<accession>A0A2K1IFH1</accession>
<dbReference type="EnsemblPlants" id="Pp3c24_4450V3.1">
    <property type="protein sequence ID" value="Pp3c24_4450V3.1"/>
    <property type="gene ID" value="Pp3c24_4450"/>
</dbReference>
<dbReference type="RefSeq" id="XP_024364798.1">
    <property type="nucleotide sequence ID" value="XM_024509030.2"/>
</dbReference>
<feature type="compositionally biased region" description="Low complexity" evidence="1">
    <location>
        <begin position="135"/>
        <end position="148"/>
    </location>
</feature>
<feature type="region of interest" description="Disordered" evidence="1">
    <location>
        <begin position="135"/>
        <end position="154"/>
    </location>
</feature>
<dbReference type="AlphaFoldDB" id="A0A2K1IFH1"/>
<keyword evidence="2" id="KW-0812">Transmembrane</keyword>
<evidence type="ECO:0000313" key="5">
    <source>
        <dbReference type="Proteomes" id="UP000006727"/>
    </source>
</evidence>
<dbReference type="OrthoDB" id="10609339at2759"/>
<name>A0A2K1IFH1_PHYPA</name>
<protein>
    <submittedName>
        <fullName evidence="3 4">Uncharacterized protein</fullName>
    </submittedName>
</protein>
<evidence type="ECO:0000313" key="4">
    <source>
        <dbReference type="EnsemblPlants" id="Pp3c24_4450V3.1"/>
    </source>
</evidence>
<gene>
    <name evidence="4" type="primary">LOC112277054</name>
    <name evidence="3" type="ORF">PHYPA_028615</name>
</gene>
<reference evidence="4" key="3">
    <citation type="submission" date="2020-12" db="UniProtKB">
        <authorList>
            <consortium name="EnsemblPlants"/>
        </authorList>
    </citation>
    <scope>IDENTIFICATION</scope>
</reference>
<keyword evidence="2" id="KW-0472">Membrane</keyword>
<dbReference type="Gramene" id="Pp3c24_4450V3.1">
    <property type="protein sequence ID" value="Pp3c24_4450V3.1"/>
    <property type="gene ID" value="Pp3c24_4450"/>
</dbReference>
<keyword evidence="5" id="KW-1185">Reference proteome</keyword>
<dbReference type="Proteomes" id="UP000006727">
    <property type="component" value="Chromosome 24"/>
</dbReference>
<dbReference type="EMBL" id="ABEU02000024">
    <property type="protein sequence ID" value="PNR28023.1"/>
    <property type="molecule type" value="Genomic_DNA"/>
</dbReference>
<dbReference type="GeneID" id="112277054"/>
<reference evidence="3 5" key="2">
    <citation type="journal article" date="2018" name="Plant J.">
        <title>The Physcomitrella patens chromosome-scale assembly reveals moss genome structure and evolution.</title>
        <authorList>
            <person name="Lang D."/>
            <person name="Ullrich K.K."/>
            <person name="Murat F."/>
            <person name="Fuchs J."/>
            <person name="Jenkins J."/>
            <person name="Haas F.B."/>
            <person name="Piednoel M."/>
            <person name="Gundlach H."/>
            <person name="Van Bel M."/>
            <person name="Meyberg R."/>
            <person name="Vives C."/>
            <person name="Morata J."/>
            <person name="Symeonidi A."/>
            <person name="Hiss M."/>
            <person name="Muchero W."/>
            <person name="Kamisugi Y."/>
            <person name="Saleh O."/>
            <person name="Blanc G."/>
            <person name="Decker E.L."/>
            <person name="van Gessel N."/>
            <person name="Grimwood J."/>
            <person name="Hayes R.D."/>
            <person name="Graham S.W."/>
            <person name="Gunter L.E."/>
            <person name="McDaniel S.F."/>
            <person name="Hoernstein S.N.W."/>
            <person name="Larsson A."/>
            <person name="Li F.W."/>
            <person name="Perroud P.F."/>
            <person name="Phillips J."/>
            <person name="Ranjan P."/>
            <person name="Rokshar D.S."/>
            <person name="Rothfels C.J."/>
            <person name="Schneider L."/>
            <person name="Shu S."/>
            <person name="Stevenson D.W."/>
            <person name="Thummler F."/>
            <person name="Tillich M."/>
            <person name="Villarreal Aguilar J.C."/>
            <person name="Widiez T."/>
            <person name="Wong G.K."/>
            <person name="Wymore A."/>
            <person name="Zhang Y."/>
            <person name="Zimmer A.D."/>
            <person name="Quatrano R.S."/>
            <person name="Mayer K.F.X."/>
            <person name="Goodstein D."/>
            <person name="Casacuberta J.M."/>
            <person name="Vandepoele K."/>
            <person name="Reski R."/>
            <person name="Cuming A.C."/>
            <person name="Tuskan G.A."/>
            <person name="Maumus F."/>
            <person name="Salse J."/>
            <person name="Schmutz J."/>
            <person name="Rensing S.A."/>
        </authorList>
    </citation>
    <scope>NUCLEOTIDE SEQUENCE [LARGE SCALE GENOMIC DNA]</scope>
    <source>
        <strain evidence="4 5">cv. Gransden 2004</strain>
    </source>
</reference>
<keyword evidence="2" id="KW-1133">Transmembrane helix</keyword>
<proteinExistence type="predicted"/>
<evidence type="ECO:0000313" key="3">
    <source>
        <dbReference type="EMBL" id="PNR28023.1"/>
    </source>
</evidence>
<dbReference type="PaxDb" id="3218-PP1S18_46V6.1"/>
<evidence type="ECO:0000256" key="2">
    <source>
        <dbReference type="SAM" id="Phobius"/>
    </source>
</evidence>
<feature type="transmembrane region" description="Helical" evidence="2">
    <location>
        <begin position="239"/>
        <end position="259"/>
    </location>
</feature>
<feature type="transmembrane region" description="Helical" evidence="2">
    <location>
        <begin position="196"/>
        <end position="213"/>
    </location>
</feature>